<dbReference type="EMBL" id="CM029039">
    <property type="protein sequence ID" value="KAG2646061.1"/>
    <property type="molecule type" value="Genomic_DNA"/>
</dbReference>
<reference evidence="1" key="1">
    <citation type="submission" date="2020-05" db="EMBL/GenBank/DDBJ databases">
        <title>WGS assembly of Panicum virgatum.</title>
        <authorList>
            <person name="Lovell J.T."/>
            <person name="Jenkins J."/>
            <person name="Shu S."/>
            <person name="Juenger T.E."/>
            <person name="Schmutz J."/>
        </authorList>
    </citation>
    <scope>NUCLEOTIDE SEQUENCE</scope>
    <source>
        <strain evidence="1">AP13</strain>
    </source>
</reference>
<keyword evidence="2" id="KW-1185">Reference proteome</keyword>
<gene>
    <name evidence="1" type="ORF">PVAP13_2KG476605</name>
</gene>
<sequence>MPPERGRSSCWCSVLNLGMHTICLTKCFRLETVTVAPVLGIARAPWHFVKNMG</sequence>
<name>A0A8T0W9B8_PANVG</name>
<proteinExistence type="predicted"/>
<evidence type="ECO:0000313" key="2">
    <source>
        <dbReference type="Proteomes" id="UP000823388"/>
    </source>
</evidence>
<evidence type="ECO:0000313" key="1">
    <source>
        <dbReference type="EMBL" id="KAG2646061.1"/>
    </source>
</evidence>
<dbReference type="Proteomes" id="UP000823388">
    <property type="component" value="Chromosome 2K"/>
</dbReference>
<accession>A0A8T0W9B8</accession>
<protein>
    <submittedName>
        <fullName evidence="1">Uncharacterized protein</fullName>
    </submittedName>
</protein>
<comment type="caution">
    <text evidence="1">The sequence shown here is derived from an EMBL/GenBank/DDBJ whole genome shotgun (WGS) entry which is preliminary data.</text>
</comment>
<organism evidence="1 2">
    <name type="scientific">Panicum virgatum</name>
    <name type="common">Blackwell switchgrass</name>
    <dbReference type="NCBI Taxonomy" id="38727"/>
    <lineage>
        <taxon>Eukaryota</taxon>
        <taxon>Viridiplantae</taxon>
        <taxon>Streptophyta</taxon>
        <taxon>Embryophyta</taxon>
        <taxon>Tracheophyta</taxon>
        <taxon>Spermatophyta</taxon>
        <taxon>Magnoliopsida</taxon>
        <taxon>Liliopsida</taxon>
        <taxon>Poales</taxon>
        <taxon>Poaceae</taxon>
        <taxon>PACMAD clade</taxon>
        <taxon>Panicoideae</taxon>
        <taxon>Panicodae</taxon>
        <taxon>Paniceae</taxon>
        <taxon>Panicinae</taxon>
        <taxon>Panicum</taxon>
        <taxon>Panicum sect. Hiantes</taxon>
    </lineage>
</organism>
<dbReference type="AlphaFoldDB" id="A0A8T0W9B8"/>